<reference evidence="1 2" key="1">
    <citation type="submission" date="2019-03" db="EMBL/GenBank/DDBJ databases">
        <title>Luteimonas zhaokaii sp.nov., isolated from the rectal contents of Plateau pika in Yushu, Qinghai Province, China.</title>
        <authorList>
            <person name="Zhang G."/>
        </authorList>
    </citation>
    <scope>NUCLEOTIDE SEQUENCE [LARGE SCALE GENOMIC DNA]</scope>
    <source>
        <strain evidence="1 2">THG-MD21</strain>
    </source>
</reference>
<comment type="caution">
    <text evidence="1">The sequence shown here is derived from an EMBL/GenBank/DDBJ whole genome shotgun (WGS) entry which is preliminary data.</text>
</comment>
<keyword evidence="2" id="KW-1185">Reference proteome</keyword>
<dbReference type="Proteomes" id="UP000295543">
    <property type="component" value="Unassembled WGS sequence"/>
</dbReference>
<dbReference type="OrthoDB" id="5974995at2"/>
<evidence type="ECO:0000313" key="1">
    <source>
        <dbReference type="EMBL" id="TDK29179.1"/>
    </source>
</evidence>
<accession>A0A4R5U650</accession>
<proteinExistence type="predicted"/>
<sequence length="141" mass="15271">MRILMILLFACGLYGAYQWWQDRSPPGTAAFDTAGFVAVEMPGGVARNTVLVLAPPNCPSEQAQRTEALVRELTRAGIPIKRDSGFDFDIANPTAEQIERIDRTVAVFKRGAPAVFVNGLGMSNPTVEQTIAAYRGSGGRR</sequence>
<dbReference type="EMBL" id="SMTG01000007">
    <property type="protein sequence ID" value="TDK29179.1"/>
    <property type="molecule type" value="Genomic_DNA"/>
</dbReference>
<protein>
    <submittedName>
        <fullName evidence="1">Uncharacterized protein</fullName>
    </submittedName>
</protein>
<dbReference type="RefSeq" id="WP_133394579.1">
    <property type="nucleotide sequence ID" value="NZ_SMTG01000007.1"/>
</dbReference>
<name>A0A4R5U650_9GAMM</name>
<evidence type="ECO:0000313" key="2">
    <source>
        <dbReference type="Proteomes" id="UP000295543"/>
    </source>
</evidence>
<dbReference type="AlphaFoldDB" id="A0A4R5U650"/>
<gene>
    <name evidence="1" type="ORF">E2F49_14660</name>
</gene>
<organism evidence="1 2">
    <name type="scientific">Luteimonas terrae</name>
    <dbReference type="NCBI Taxonomy" id="1530191"/>
    <lineage>
        <taxon>Bacteria</taxon>
        <taxon>Pseudomonadati</taxon>
        <taxon>Pseudomonadota</taxon>
        <taxon>Gammaproteobacteria</taxon>
        <taxon>Lysobacterales</taxon>
        <taxon>Lysobacteraceae</taxon>
        <taxon>Luteimonas</taxon>
    </lineage>
</organism>